<name>A0ACB8E081_DERSI</name>
<evidence type="ECO:0000313" key="1">
    <source>
        <dbReference type="EMBL" id="KAH7980011.1"/>
    </source>
</evidence>
<organism evidence="1 2">
    <name type="scientific">Dermacentor silvarum</name>
    <name type="common">Tick</name>
    <dbReference type="NCBI Taxonomy" id="543639"/>
    <lineage>
        <taxon>Eukaryota</taxon>
        <taxon>Metazoa</taxon>
        <taxon>Ecdysozoa</taxon>
        <taxon>Arthropoda</taxon>
        <taxon>Chelicerata</taxon>
        <taxon>Arachnida</taxon>
        <taxon>Acari</taxon>
        <taxon>Parasitiformes</taxon>
        <taxon>Ixodida</taxon>
        <taxon>Ixodoidea</taxon>
        <taxon>Ixodidae</taxon>
        <taxon>Rhipicephalinae</taxon>
        <taxon>Dermacentor</taxon>
    </lineage>
</organism>
<protein>
    <submittedName>
        <fullName evidence="1">Uncharacterized protein</fullName>
    </submittedName>
</protein>
<proteinExistence type="predicted"/>
<dbReference type="Proteomes" id="UP000821865">
    <property type="component" value="Chromosome 1"/>
</dbReference>
<comment type="caution">
    <text evidence="1">The sequence shown here is derived from an EMBL/GenBank/DDBJ whole genome shotgun (WGS) entry which is preliminary data.</text>
</comment>
<dbReference type="EMBL" id="CM023470">
    <property type="protein sequence ID" value="KAH7980011.1"/>
    <property type="molecule type" value="Genomic_DNA"/>
</dbReference>
<keyword evidence="2" id="KW-1185">Reference proteome</keyword>
<reference evidence="1" key="1">
    <citation type="submission" date="2020-05" db="EMBL/GenBank/DDBJ databases">
        <title>Large-scale comparative analyses of tick genomes elucidate their genetic diversity and vector capacities.</title>
        <authorList>
            <person name="Jia N."/>
            <person name="Wang J."/>
            <person name="Shi W."/>
            <person name="Du L."/>
            <person name="Sun Y."/>
            <person name="Zhan W."/>
            <person name="Jiang J."/>
            <person name="Wang Q."/>
            <person name="Zhang B."/>
            <person name="Ji P."/>
            <person name="Sakyi L.B."/>
            <person name="Cui X."/>
            <person name="Yuan T."/>
            <person name="Jiang B."/>
            <person name="Yang W."/>
            <person name="Lam T.T.-Y."/>
            <person name="Chang Q."/>
            <person name="Ding S."/>
            <person name="Wang X."/>
            <person name="Zhu J."/>
            <person name="Ruan X."/>
            <person name="Zhao L."/>
            <person name="Wei J."/>
            <person name="Que T."/>
            <person name="Du C."/>
            <person name="Cheng J."/>
            <person name="Dai P."/>
            <person name="Han X."/>
            <person name="Huang E."/>
            <person name="Gao Y."/>
            <person name="Liu J."/>
            <person name="Shao H."/>
            <person name="Ye R."/>
            <person name="Li L."/>
            <person name="Wei W."/>
            <person name="Wang X."/>
            <person name="Wang C."/>
            <person name="Yang T."/>
            <person name="Huo Q."/>
            <person name="Li W."/>
            <person name="Guo W."/>
            <person name="Chen H."/>
            <person name="Zhou L."/>
            <person name="Ni X."/>
            <person name="Tian J."/>
            <person name="Zhou Y."/>
            <person name="Sheng Y."/>
            <person name="Liu T."/>
            <person name="Pan Y."/>
            <person name="Xia L."/>
            <person name="Li J."/>
            <person name="Zhao F."/>
            <person name="Cao W."/>
        </authorList>
    </citation>
    <scope>NUCLEOTIDE SEQUENCE</scope>
    <source>
        <strain evidence="1">Dsil-2018</strain>
    </source>
</reference>
<accession>A0ACB8E081</accession>
<sequence length="131" mass="14713">MWTNQLLADLDGVTASIPTTKDHPAIDSRLAHLLAARKGLANRWHKQRHNRHLRRIACLDGEIEHHTSLLARQKWEQLCSGLSGQLGCKQSWHLLRHLIDPASTKSVARHQLQRVLRAHPGDTVVGVGPMV</sequence>
<evidence type="ECO:0000313" key="2">
    <source>
        <dbReference type="Proteomes" id="UP000821865"/>
    </source>
</evidence>
<gene>
    <name evidence="1" type="ORF">HPB49_012580</name>
</gene>